<dbReference type="Pfam" id="PF02518">
    <property type="entry name" value="HATPase_c"/>
    <property type="match status" value="1"/>
</dbReference>
<dbReference type="EC" id="2.7.13.3" evidence="3"/>
<keyword evidence="4" id="KW-1003">Cell membrane</keyword>
<dbReference type="InterPro" id="IPR050398">
    <property type="entry name" value="HssS/ArlS-like"/>
</dbReference>
<evidence type="ECO:0000256" key="10">
    <source>
        <dbReference type="ARBA" id="ARBA00022840"/>
    </source>
</evidence>
<evidence type="ECO:0000256" key="8">
    <source>
        <dbReference type="ARBA" id="ARBA00022741"/>
    </source>
</evidence>
<dbReference type="CDD" id="cd00082">
    <property type="entry name" value="HisKA"/>
    <property type="match status" value="1"/>
</dbReference>
<keyword evidence="13 15" id="KW-0472">Membrane</keyword>
<keyword evidence="6" id="KW-0808">Transferase</keyword>
<dbReference type="GO" id="GO:0005886">
    <property type="term" value="C:plasma membrane"/>
    <property type="evidence" value="ECO:0007669"/>
    <property type="project" value="UniProtKB-SubCell"/>
</dbReference>
<keyword evidence="12" id="KW-0902">Two-component regulatory system</keyword>
<keyword evidence="9" id="KW-0418">Kinase</keyword>
<dbReference type="Proteomes" id="UP000482209">
    <property type="component" value="Unassembled WGS sequence"/>
</dbReference>
<dbReference type="Gene3D" id="1.10.287.130">
    <property type="match status" value="1"/>
</dbReference>
<dbReference type="AlphaFoldDB" id="A0A6L5Y1G0"/>
<dbReference type="InterPro" id="IPR003661">
    <property type="entry name" value="HisK_dim/P_dom"/>
</dbReference>
<dbReference type="GO" id="GO:0005524">
    <property type="term" value="F:ATP binding"/>
    <property type="evidence" value="ECO:0007669"/>
    <property type="project" value="UniProtKB-KW"/>
</dbReference>
<sequence>MKKLSHSTNLLDSLFFRIFCYFAITLSVFAFSITYVFMNLYRQNTLSSYQNRLLNQARKFSNSVSTYVINDDVTHFTAYLLPWQEMLAVENTDLWILPNADSKNALKQDYTNVNLESMELSKDTQAVIDSAIHNKARCITSYEPMYGKTVMRISTPIHDSGGNVIGVILLNSYLDNIANGTGNSKSIIITSILFGFIVSFLLAILFARQLARPVSQMRIAALEYADGNYSYTTNIRRKDEIGELANTLDVLAEKLTENEKERQYLEQMRLDFFANVSHELRTPITVVRGYTETLADGIVTDFEKINQYYQRILSECKSMERLVGDLLTLSKMQNPDFQVEKEPVNIVQIFDDVLRSTHMLRKNKRIHLDYEKTDEPILMLGDYDRLRQMFIVILDNAVKFSSEDSTIHVSLQCTDKIEIKIRDEGIGIAKEELPSIFDKFYKSKLRQNASGSGLGLLIAKQIALKHKGTIDVTSELGKGTEFTFTFSKESFTEKEFV</sequence>
<dbReference type="FunFam" id="1.10.287.130:FF:000001">
    <property type="entry name" value="Two-component sensor histidine kinase"/>
    <property type="match status" value="1"/>
</dbReference>
<dbReference type="InterPro" id="IPR004358">
    <property type="entry name" value="Sig_transdc_His_kin-like_C"/>
</dbReference>
<evidence type="ECO:0000256" key="13">
    <source>
        <dbReference type="ARBA" id="ARBA00023136"/>
    </source>
</evidence>
<comment type="subcellular location">
    <subcellularLocation>
        <location evidence="2">Cell membrane</location>
        <topology evidence="2">Multi-pass membrane protein</topology>
    </subcellularLocation>
</comment>
<dbReference type="InterPro" id="IPR036097">
    <property type="entry name" value="HisK_dim/P_sf"/>
</dbReference>
<evidence type="ECO:0000256" key="12">
    <source>
        <dbReference type="ARBA" id="ARBA00023012"/>
    </source>
</evidence>
<keyword evidence="14" id="KW-0175">Coiled coil</keyword>
<evidence type="ECO:0000313" key="19">
    <source>
        <dbReference type="Proteomes" id="UP000482209"/>
    </source>
</evidence>
<dbReference type="Gene3D" id="6.10.340.10">
    <property type="match status" value="1"/>
</dbReference>
<evidence type="ECO:0000259" key="16">
    <source>
        <dbReference type="PROSITE" id="PS50109"/>
    </source>
</evidence>
<evidence type="ECO:0000256" key="11">
    <source>
        <dbReference type="ARBA" id="ARBA00022989"/>
    </source>
</evidence>
<dbReference type="SUPFAM" id="SSF55874">
    <property type="entry name" value="ATPase domain of HSP90 chaperone/DNA topoisomerase II/histidine kinase"/>
    <property type="match status" value="1"/>
</dbReference>
<feature type="transmembrane region" description="Helical" evidence="15">
    <location>
        <begin position="187"/>
        <end position="207"/>
    </location>
</feature>
<comment type="caution">
    <text evidence="18">The sequence shown here is derived from an EMBL/GenBank/DDBJ whole genome shotgun (WGS) entry which is preliminary data.</text>
</comment>
<dbReference type="PROSITE" id="PS50885">
    <property type="entry name" value="HAMP"/>
    <property type="match status" value="1"/>
</dbReference>
<dbReference type="PRINTS" id="PR00344">
    <property type="entry name" value="BCTRLSENSOR"/>
</dbReference>
<keyword evidence="11 15" id="KW-1133">Transmembrane helix</keyword>
<evidence type="ECO:0000256" key="6">
    <source>
        <dbReference type="ARBA" id="ARBA00022679"/>
    </source>
</evidence>
<dbReference type="SMART" id="SM00388">
    <property type="entry name" value="HisKA"/>
    <property type="match status" value="1"/>
</dbReference>
<feature type="transmembrane region" description="Helical" evidence="15">
    <location>
        <begin position="14"/>
        <end position="38"/>
    </location>
</feature>
<dbReference type="PROSITE" id="PS50109">
    <property type="entry name" value="HIS_KIN"/>
    <property type="match status" value="1"/>
</dbReference>
<gene>
    <name evidence="18" type="ORF">FYJ58_13295</name>
</gene>
<evidence type="ECO:0000256" key="5">
    <source>
        <dbReference type="ARBA" id="ARBA00022553"/>
    </source>
</evidence>
<keyword evidence="5" id="KW-0597">Phosphoprotein</keyword>
<dbReference type="InterPro" id="IPR036890">
    <property type="entry name" value="HATPase_C_sf"/>
</dbReference>
<evidence type="ECO:0000256" key="15">
    <source>
        <dbReference type="SAM" id="Phobius"/>
    </source>
</evidence>
<proteinExistence type="predicted"/>
<dbReference type="SUPFAM" id="SSF103190">
    <property type="entry name" value="Sensory domain-like"/>
    <property type="match status" value="1"/>
</dbReference>
<dbReference type="SUPFAM" id="SSF47384">
    <property type="entry name" value="Homodimeric domain of signal transducing histidine kinase"/>
    <property type="match status" value="1"/>
</dbReference>
<evidence type="ECO:0000256" key="14">
    <source>
        <dbReference type="SAM" id="Coils"/>
    </source>
</evidence>
<evidence type="ECO:0000256" key="2">
    <source>
        <dbReference type="ARBA" id="ARBA00004651"/>
    </source>
</evidence>
<dbReference type="PANTHER" id="PTHR45528">
    <property type="entry name" value="SENSOR HISTIDINE KINASE CPXA"/>
    <property type="match status" value="1"/>
</dbReference>
<evidence type="ECO:0000256" key="4">
    <source>
        <dbReference type="ARBA" id="ARBA00022475"/>
    </source>
</evidence>
<evidence type="ECO:0000256" key="3">
    <source>
        <dbReference type="ARBA" id="ARBA00012438"/>
    </source>
</evidence>
<feature type="domain" description="HAMP" evidence="17">
    <location>
        <begin position="208"/>
        <end position="260"/>
    </location>
</feature>
<accession>A0A6L5Y1G0</accession>
<dbReference type="GO" id="GO:0000155">
    <property type="term" value="F:phosphorelay sensor kinase activity"/>
    <property type="evidence" value="ECO:0007669"/>
    <property type="project" value="InterPro"/>
</dbReference>
<evidence type="ECO:0000256" key="9">
    <source>
        <dbReference type="ARBA" id="ARBA00022777"/>
    </source>
</evidence>
<reference evidence="18 19" key="1">
    <citation type="submission" date="2019-08" db="EMBL/GenBank/DDBJ databases">
        <title>In-depth cultivation of the pig gut microbiome towards novel bacterial diversity and tailored functional studies.</title>
        <authorList>
            <person name="Wylensek D."/>
            <person name="Hitch T.C.A."/>
            <person name="Clavel T."/>
        </authorList>
    </citation>
    <scope>NUCLEOTIDE SEQUENCE [LARGE SCALE GENOMIC DNA]</scope>
    <source>
        <strain evidence="18 19">WCA-693-APC-MOT-I</strain>
    </source>
</reference>
<dbReference type="SMART" id="SM00387">
    <property type="entry name" value="HATPase_c"/>
    <property type="match status" value="1"/>
</dbReference>
<feature type="coiled-coil region" evidence="14">
    <location>
        <begin position="241"/>
        <end position="268"/>
    </location>
</feature>
<dbReference type="InterPro" id="IPR029151">
    <property type="entry name" value="Sensor-like_sf"/>
</dbReference>
<dbReference type="FunFam" id="3.30.565.10:FF:000006">
    <property type="entry name" value="Sensor histidine kinase WalK"/>
    <property type="match status" value="1"/>
</dbReference>
<protein>
    <recommendedName>
        <fullName evidence="3">histidine kinase</fullName>
        <ecNumber evidence="3">2.7.13.3</ecNumber>
    </recommendedName>
</protein>
<dbReference type="CDD" id="cd06225">
    <property type="entry name" value="HAMP"/>
    <property type="match status" value="1"/>
</dbReference>
<keyword evidence="19" id="KW-1185">Reference proteome</keyword>
<evidence type="ECO:0000256" key="7">
    <source>
        <dbReference type="ARBA" id="ARBA00022692"/>
    </source>
</evidence>
<keyword evidence="7 15" id="KW-0812">Transmembrane</keyword>
<keyword evidence="10" id="KW-0067">ATP-binding</keyword>
<evidence type="ECO:0000259" key="17">
    <source>
        <dbReference type="PROSITE" id="PS50885"/>
    </source>
</evidence>
<dbReference type="SUPFAM" id="SSF158472">
    <property type="entry name" value="HAMP domain-like"/>
    <property type="match status" value="1"/>
</dbReference>
<name>A0A6L5Y1G0_9FIRM</name>
<dbReference type="SMART" id="SM00304">
    <property type="entry name" value="HAMP"/>
    <property type="match status" value="1"/>
</dbReference>
<comment type="catalytic activity">
    <reaction evidence="1">
        <text>ATP + protein L-histidine = ADP + protein N-phospho-L-histidine.</text>
        <dbReference type="EC" id="2.7.13.3"/>
    </reaction>
</comment>
<dbReference type="RefSeq" id="WP_154520216.1">
    <property type="nucleotide sequence ID" value="NZ_VUMT01000031.1"/>
</dbReference>
<evidence type="ECO:0000313" key="18">
    <source>
        <dbReference type="EMBL" id="MSS64832.1"/>
    </source>
</evidence>
<dbReference type="Pfam" id="PF00512">
    <property type="entry name" value="HisKA"/>
    <property type="match status" value="1"/>
</dbReference>
<dbReference type="InterPro" id="IPR003594">
    <property type="entry name" value="HATPase_dom"/>
</dbReference>
<dbReference type="InterPro" id="IPR005467">
    <property type="entry name" value="His_kinase_dom"/>
</dbReference>
<organism evidence="18 19">
    <name type="scientific">Velocimicrobium porci</name>
    <dbReference type="NCBI Taxonomy" id="2606634"/>
    <lineage>
        <taxon>Bacteria</taxon>
        <taxon>Bacillati</taxon>
        <taxon>Bacillota</taxon>
        <taxon>Clostridia</taxon>
        <taxon>Lachnospirales</taxon>
        <taxon>Lachnospiraceae</taxon>
        <taxon>Velocimicrobium</taxon>
    </lineage>
</organism>
<dbReference type="PANTHER" id="PTHR45528:SF1">
    <property type="entry name" value="SENSOR HISTIDINE KINASE CPXA"/>
    <property type="match status" value="1"/>
</dbReference>
<feature type="domain" description="Histidine kinase" evidence="16">
    <location>
        <begin position="275"/>
        <end position="490"/>
    </location>
</feature>
<dbReference type="Pfam" id="PF00672">
    <property type="entry name" value="HAMP"/>
    <property type="match status" value="1"/>
</dbReference>
<dbReference type="EMBL" id="VUMT01000031">
    <property type="protein sequence ID" value="MSS64832.1"/>
    <property type="molecule type" value="Genomic_DNA"/>
</dbReference>
<dbReference type="Gene3D" id="3.30.565.10">
    <property type="entry name" value="Histidine kinase-like ATPase, C-terminal domain"/>
    <property type="match status" value="1"/>
</dbReference>
<dbReference type="InterPro" id="IPR003660">
    <property type="entry name" value="HAMP_dom"/>
</dbReference>
<evidence type="ECO:0000256" key="1">
    <source>
        <dbReference type="ARBA" id="ARBA00000085"/>
    </source>
</evidence>
<keyword evidence="8" id="KW-0547">Nucleotide-binding</keyword>